<name>A0A0D6N353_9PROT</name>
<dbReference type="RefSeq" id="WP_048838073.1">
    <property type="nucleotide sequence ID" value="NZ_BAMV01000008.1"/>
</dbReference>
<evidence type="ECO:0000313" key="5">
    <source>
        <dbReference type="Proteomes" id="UP000321891"/>
    </source>
</evidence>
<proteinExistence type="predicted"/>
<reference evidence="3 5" key="2">
    <citation type="submission" date="2019-07" db="EMBL/GenBank/DDBJ databases">
        <title>Whole genome shotgun sequence of Acetobacter cibinongensis NBRC 16605.</title>
        <authorList>
            <person name="Hosoyama A."/>
            <person name="Uohara A."/>
            <person name="Ohji S."/>
            <person name="Ichikawa N."/>
        </authorList>
    </citation>
    <scope>NUCLEOTIDE SEQUENCE [LARGE SCALE GENOMIC DNA]</scope>
    <source>
        <strain evidence="3 5">NBRC 16605</strain>
    </source>
</reference>
<dbReference type="AlphaFoldDB" id="A0A0D6N353"/>
<dbReference type="EMBL" id="BJVU01000001">
    <property type="protein sequence ID" value="GEL57623.1"/>
    <property type="molecule type" value="Genomic_DNA"/>
</dbReference>
<evidence type="ECO:0008006" key="6">
    <source>
        <dbReference type="Google" id="ProtNLM"/>
    </source>
</evidence>
<feature type="chain" id="PRO_5030005735" description="Lipoprotein" evidence="1">
    <location>
        <begin position="33"/>
        <end position="227"/>
    </location>
</feature>
<gene>
    <name evidence="2" type="ORF">Abci_008_136</name>
    <name evidence="3" type="ORF">ACI01nite_02250</name>
</gene>
<dbReference type="EMBL" id="BAMV01000008">
    <property type="protein sequence ID" value="GAN60003.1"/>
    <property type="molecule type" value="Genomic_DNA"/>
</dbReference>
<evidence type="ECO:0000313" key="4">
    <source>
        <dbReference type="Proteomes" id="UP000032671"/>
    </source>
</evidence>
<dbReference type="Proteomes" id="UP000321891">
    <property type="component" value="Unassembled WGS sequence"/>
</dbReference>
<feature type="signal peptide" evidence="1">
    <location>
        <begin position="1"/>
        <end position="32"/>
    </location>
</feature>
<keyword evidence="1" id="KW-0732">Signal</keyword>
<reference evidence="2 4" key="1">
    <citation type="submission" date="2012-11" db="EMBL/GenBank/DDBJ databases">
        <title>Whole genome sequence of Acetobacter cibinongensis 4H-1.</title>
        <authorList>
            <person name="Azuma Y."/>
            <person name="Higashiura N."/>
            <person name="Hirakawa H."/>
            <person name="Matsushita K."/>
        </authorList>
    </citation>
    <scope>NUCLEOTIDE SEQUENCE [LARGE SCALE GENOMIC DNA]</scope>
    <source>
        <strain evidence="2 4">4H-1</strain>
    </source>
</reference>
<evidence type="ECO:0000313" key="3">
    <source>
        <dbReference type="EMBL" id="GEL57623.1"/>
    </source>
</evidence>
<accession>A0A6N3SM61</accession>
<protein>
    <recommendedName>
        <fullName evidence="6">Lipoprotein</fullName>
    </recommendedName>
</protein>
<evidence type="ECO:0000313" key="2">
    <source>
        <dbReference type="EMBL" id="GAN60003.1"/>
    </source>
</evidence>
<evidence type="ECO:0000256" key="1">
    <source>
        <dbReference type="SAM" id="SignalP"/>
    </source>
</evidence>
<sequence length="227" mass="25107">MPEPRRSSLPLRFRTALHAGCVLTLLSVTACALTPQEKAEQDALKSAQTGSDYCYSPRYNGLLAEAWQRARDEDNGQKSVTNAPAAALPPVQVTAATAMPDINVPPYSRRSCRMTIKVGNAAPETGFLTFTYLVKQGKTQSALTEWYSDAFVEKDYNDTMKEINSGLNLNEPELKACIARHPEISSTIKDPMVQKAAFDLRAHLVRRCMATKAALKNLYSDLYFIRG</sequence>
<dbReference type="PROSITE" id="PS51257">
    <property type="entry name" value="PROKAR_LIPOPROTEIN"/>
    <property type="match status" value="1"/>
</dbReference>
<accession>A0A0D6N353</accession>
<organism evidence="2 4">
    <name type="scientific">Acetobacter cibinongensis</name>
    <dbReference type="NCBI Taxonomy" id="146475"/>
    <lineage>
        <taxon>Bacteria</taxon>
        <taxon>Pseudomonadati</taxon>
        <taxon>Pseudomonadota</taxon>
        <taxon>Alphaproteobacteria</taxon>
        <taxon>Acetobacterales</taxon>
        <taxon>Acetobacteraceae</taxon>
        <taxon>Acetobacter</taxon>
    </lineage>
</organism>
<keyword evidence="5" id="KW-1185">Reference proteome</keyword>
<dbReference type="Proteomes" id="UP000032671">
    <property type="component" value="Unassembled WGS sequence"/>
</dbReference>
<comment type="caution">
    <text evidence="2">The sequence shown here is derived from an EMBL/GenBank/DDBJ whole genome shotgun (WGS) entry which is preliminary data.</text>
</comment>